<dbReference type="EMBL" id="JBBMEK010000146">
    <property type="protein sequence ID" value="MEQ2365693.1"/>
    <property type="molecule type" value="Genomic_DNA"/>
</dbReference>
<comment type="caution">
    <text evidence="2">The sequence shown here is derived from an EMBL/GenBank/DDBJ whole genome shotgun (WGS) entry which is preliminary data.</text>
</comment>
<name>A0ABV1B5H9_9FIRM</name>
<sequence>MIIKPIKKALLYEAGIIEFAMILFYINASTLKEILIEFGISLVVIFLVILHTGETVILDEKGCCLVWFNGLLKKKYKWEQLKTKRILYKADCREVLGYEAKKCVLLTKRKINNKSVWNNPFVQTEKYTTVEKGAEFVEQFPFLFRPLSIIYIYFAAEPEACKEDGCYYSVVDEKVFMEKMKEWHIELEDNKPEEIPPWKEQI</sequence>
<evidence type="ECO:0000256" key="1">
    <source>
        <dbReference type="SAM" id="Phobius"/>
    </source>
</evidence>
<dbReference type="RefSeq" id="WP_270515431.1">
    <property type="nucleotide sequence ID" value="NZ_JBBMEK010000146.1"/>
</dbReference>
<gene>
    <name evidence="2" type="ORF">WMO25_11345</name>
</gene>
<accession>A0ABV1B5H9</accession>
<keyword evidence="1" id="KW-0812">Transmembrane</keyword>
<reference evidence="2 3" key="1">
    <citation type="submission" date="2024-03" db="EMBL/GenBank/DDBJ databases">
        <title>Human intestinal bacterial collection.</title>
        <authorList>
            <person name="Pauvert C."/>
            <person name="Hitch T.C.A."/>
            <person name="Clavel T."/>
        </authorList>
    </citation>
    <scope>NUCLEOTIDE SEQUENCE [LARGE SCALE GENOMIC DNA]</scope>
    <source>
        <strain evidence="2 3">CLA-AA-H190</strain>
    </source>
</reference>
<feature type="transmembrane region" description="Helical" evidence="1">
    <location>
        <begin position="9"/>
        <end position="28"/>
    </location>
</feature>
<keyword evidence="1" id="KW-0472">Membrane</keyword>
<organism evidence="2 3">
    <name type="scientific">Coprococcus intestinihominis</name>
    <dbReference type="NCBI Taxonomy" id="3133154"/>
    <lineage>
        <taxon>Bacteria</taxon>
        <taxon>Bacillati</taxon>
        <taxon>Bacillota</taxon>
        <taxon>Clostridia</taxon>
        <taxon>Lachnospirales</taxon>
        <taxon>Lachnospiraceae</taxon>
        <taxon>Coprococcus</taxon>
    </lineage>
</organism>
<feature type="transmembrane region" description="Helical" evidence="1">
    <location>
        <begin position="34"/>
        <end position="52"/>
    </location>
</feature>
<keyword evidence="3" id="KW-1185">Reference proteome</keyword>
<dbReference type="Proteomes" id="UP001469749">
    <property type="component" value="Unassembled WGS sequence"/>
</dbReference>
<protein>
    <submittedName>
        <fullName evidence="2">Uncharacterized protein</fullName>
    </submittedName>
</protein>
<evidence type="ECO:0000313" key="3">
    <source>
        <dbReference type="Proteomes" id="UP001469749"/>
    </source>
</evidence>
<proteinExistence type="predicted"/>
<evidence type="ECO:0000313" key="2">
    <source>
        <dbReference type="EMBL" id="MEQ2365693.1"/>
    </source>
</evidence>
<keyword evidence="1" id="KW-1133">Transmembrane helix</keyword>